<dbReference type="PANTHER" id="PTHR43877:SF2">
    <property type="entry name" value="AMINOALKYLPHOSPHONATE N-ACETYLTRANSFERASE-RELATED"/>
    <property type="match status" value="1"/>
</dbReference>
<evidence type="ECO:0000313" key="5">
    <source>
        <dbReference type="Proteomes" id="UP001305521"/>
    </source>
</evidence>
<dbReference type="EC" id="2.3.1.-" evidence="4"/>
<dbReference type="PANTHER" id="PTHR43877">
    <property type="entry name" value="AMINOALKYLPHOSPHONATE N-ACETYLTRANSFERASE-RELATED-RELATED"/>
    <property type="match status" value="1"/>
</dbReference>
<dbReference type="Pfam" id="PF00583">
    <property type="entry name" value="Acetyltransf_1"/>
    <property type="match status" value="1"/>
</dbReference>
<proteinExistence type="predicted"/>
<dbReference type="InterPro" id="IPR050832">
    <property type="entry name" value="Bact_Acetyltransf"/>
</dbReference>
<evidence type="ECO:0000259" key="3">
    <source>
        <dbReference type="PROSITE" id="PS51186"/>
    </source>
</evidence>
<dbReference type="PIRSF" id="PIRSF028520">
    <property type="entry name" value="UCP028520"/>
    <property type="match status" value="1"/>
</dbReference>
<evidence type="ECO:0000256" key="2">
    <source>
        <dbReference type="ARBA" id="ARBA00023315"/>
    </source>
</evidence>
<feature type="domain" description="N-acetyltransferase" evidence="3">
    <location>
        <begin position="1"/>
        <end position="158"/>
    </location>
</feature>
<organism evidence="4 5">
    <name type="scientific">Sediminicoccus rosea</name>
    <dbReference type="NCBI Taxonomy" id="1225128"/>
    <lineage>
        <taxon>Bacteria</taxon>
        <taxon>Pseudomonadati</taxon>
        <taxon>Pseudomonadota</taxon>
        <taxon>Alphaproteobacteria</taxon>
        <taxon>Acetobacterales</taxon>
        <taxon>Roseomonadaceae</taxon>
        <taxon>Sediminicoccus</taxon>
    </lineage>
</organism>
<dbReference type="PROSITE" id="PS51186">
    <property type="entry name" value="GNAT"/>
    <property type="match status" value="1"/>
</dbReference>
<dbReference type="RefSeq" id="WP_318648396.1">
    <property type="nucleotide sequence ID" value="NZ_CP137852.1"/>
</dbReference>
<evidence type="ECO:0000256" key="1">
    <source>
        <dbReference type="ARBA" id="ARBA00022679"/>
    </source>
</evidence>
<dbReference type="CDD" id="cd04301">
    <property type="entry name" value="NAT_SF"/>
    <property type="match status" value="1"/>
</dbReference>
<keyword evidence="1 4" id="KW-0808">Transferase</keyword>
<dbReference type="GO" id="GO:0016746">
    <property type="term" value="F:acyltransferase activity"/>
    <property type="evidence" value="ECO:0007669"/>
    <property type="project" value="UniProtKB-KW"/>
</dbReference>
<dbReference type="InterPro" id="IPR000182">
    <property type="entry name" value="GNAT_dom"/>
</dbReference>
<dbReference type="InterPro" id="IPR016181">
    <property type="entry name" value="Acyl_CoA_acyltransferase"/>
</dbReference>
<keyword evidence="2 4" id="KW-0012">Acyltransferase</keyword>
<dbReference type="InterPro" id="IPR016890">
    <property type="entry name" value="UCP028520"/>
</dbReference>
<accession>A0ABZ0PFH5</accession>
<sequence length="158" mass="17258">MEIRNITAADIPALLALNNAEAERVNALTESALAGLLNFAFAARITTDGQAFLIAFDHATPPQGPNHAWFTARESYFAYIDRVVVAPGARGKGVARALYDDLAKIAKAEMTNLLVCEVNLDPPNPESMAFHEKLGFKACGEAVDRRNGKRVQYMRKPI</sequence>
<reference evidence="4 5" key="1">
    <citation type="submission" date="2023-11" db="EMBL/GenBank/DDBJ databases">
        <title>Arctic aerobic anoxygenic photoheterotroph Sediminicoccus rosea KRV36 adapts its photosynthesis to long days of polar summer.</title>
        <authorList>
            <person name="Tomasch J."/>
            <person name="Kopejtka K."/>
            <person name="Bily T."/>
            <person name="Gardiner A.T."/>
            <person name="Gardian Z."/>
            <person name="Shivaramu S."/>
            <person name="Koblizek M."/>
            <person name="Engelhardt F."/>
            <person name="Kaftan D."/>
        </authorList>
    </citation>
    <scope>NUCLEOTIDE SEQUENCE [LARGE SCALE GENOMIC DNA]</scope>
    <source>
        <strain evidence="4 5">R-30</strain>
    </source>
</reference>
<evidence type="ECO:0000313" key="4">
    <source>
        <dbReference type="EMBL" id="WPB84435.1"/>
    </source>
</evidence>
<name>A0ABZ0PFH5_9PROT</name>
<keyword evidence="5" id="KW-1185">Reference proteome</keyword>
<protein>
    <submittedName>
        <fullName evidence="4">GNAT family N-acetyltransferase</fullName>
        <ecNumber evidence="4">2.3.1.-</ecNumber>
    </submittedName>
</protein>
<dbReference type="Proteomes" id="UP001305521">
    <property type="component" value="Chromosome"/>
</dbReference>
<dbReference type="EMBL" id="CP137852">
    <property type="protein sequence ID" value="WPB84435.1"/>
    <property type="molecule type" value="Genomic_DNA"/>
</dbReference>
<gene>
    <name evidence="4" type="ORF">R9Z33_20360</name>
</gene>
<dbReference type="SUPFAM" id="SSF55729">
    <property type="entry name" value="Acyl-CoA N-acyltransferases (Nat)"/>
    <property type="match status" value="1"/>
</dbReference>
<dbReference type="Gene3D" id="3.40.630.30">
    <property type="match status" value="1"/>
</dbReference>